<dbReference type="SMART" id="SM00868">
    <property type="entry name" value="zf-AD"/>
    <property type="match status" value="1"/>
</dbReference>
<keyword evidence="1" id="KW-0863">Zinc-finger</keyword>
<feature type="compositionally biased region" description="Low complexity" evidence="2">
    <location>
        <begin position="450"/>
        <end position="459"/>
    </location>
</feature>
<dbReference type="PROSITE" id="PS51915">
    <property type="entry name" value="ZAD"/>
    <property type="match status" value="1"/>
</dbReference>
<evidence type="ECO:0000313" key="5">
    <source>
        <dbReference type="Proteomes" id="UP000069940"/>
    </source>
</evidence>
<protein>
    <recommendedName>
        <fullName evidence="3">ZAD domain-containing protein</fullName>
    </recommendedName>
</protein>
<feature type="binding site" evidence="1">
    <location>
        <position position="7"/>
    </location>
    <ligand>
        <name>Zn(2+)</name>
        <dbReference type="ChEBI" id="CHEBI:29105"/>
    </ligand>
</feature>
<accession>A0ABM1Z3K3</accession>
<feature type="region of interest" description="Disordered" evidence="2">
    <location>
        <begin position="149"/>
        <end position="169"/>
    </location>
</feature>
<keyword evidence="1" id="KW-0862">Zinc</keyword>
<reference evidence="4" key="2">
    <citation type="submission" date="2025-05" db="UniProtKB">
        <authorList>
            <consortium name="EnsemblMetazoa"/>
        </authorList>
    </citation>
    <scope>IDENTIFICATION</scope>
    <source>
        <strain evidence="4">Foshan</strain>
    </source>
</reference>
<feature type="domain" description="ZAD" evidence="3">
    <location>
        <begin position="5"/>
        <end position="77"/>
    </location>
</feature>
<dbReference type="EnsemblMetazoa" id="AALFPA23_014735.R21393">
    <property type="protein sequence ID" value="AALFPA23_014735.P21393"/>
    <property type="gene ID" value="AALFPA23_014735"/>
</dbReference>
<reference evidence="5" key="1">
    <citation type="journal article" date="2015" name="Proc. Natl. Acad. Sci. U.S.A.">
        <title>Genome sequence of the Asian Tiger mosquito, Aedes albopictus, reveals insights into its biology, genetics, and evolution.</title>
        <authorList>
            <person name="Chen X.G."/>
            <person name="Jiang X."/>
            <person name="Gu J."/>
            <person name="Xu M."/>
            <person name="Wu Y."/>
            <person name="Deng Y."/>
            <person name="Zhang C."/>
            <person name="Bonizzoni M."/>
            <person name="Dermauw W."/>
            <person name="Vontas J."/>
            <person name="Armbruster P."/>
            <person name="Huang X."/>
            <person name="Yang Y."/>
            <person name="Zhang H."/>
            <person name="He W."/>
            <person name="Peng H."/>
            <person name="Liu Y."/>
            <person name="Wu K."/>
            <person name="Chen J."/>
            <person name="Lirakis M."/>
            <person name="Topalis P."/>
            <person name="Van Leeuwen T."/>
            <person name="Hall A.B."/>
            <person name="Jiang X."/>
            <person name="Thorpe C."/>
            <person name="Mueller R.L."/>
            <person name="Sun C."/>
            <person name="Waterhouse R.M."/>
            <person name="Yan G."/>
            <person name="Tu Z.J."/>
            <person name="Fang X."/>
            <person name="James A.A."/>
        </authorList>
    </citation>
    <scope>NUCLEOTIDE SEQUENCE [LARGE SCALE GENOMIC DNA]</scope>
    <source>
        <strain evidence="5">Foshan</strain>
    </source>
</reference>
<organism evidence="4 5">
    <name type="scientific">Aedes albopictus</name>
    <name type="common">Asian tiger mosquito</name>
    <name type="synonym">Stegomyia albopicta</name>
    <dbReference type="NCBI Taxonomy" id="7160"/>
    <lineage>
        <taxon>Eukaryota</taxon>
        <taxon>Metazoa</taxon>
        <taxon>Ecdysozoa</taxon>
        <taxon>Arthropoda</taxon>
        <taxon>Hexapoda</taxon>
        <taxon>Insecta</taxon>
        <taxon>Pterygota</taxon>
        <taxon>Neoptera</taxon>
        <taxon>Endopterygota</taxon>
        <taxon>Diptera</taxon>
        <taxon>Nematocera</taxon>
        <taxon>Culicoidea</taxon>
        <taxon>Culicidae</taxon>
        <taxon>Culicinae</taxon>
        <taxon>Aedini</taxon>
        <taxon>Aedes</taxon>
        <taxon>Stegomyia</taxon>
    </lineage>
</organism>
<dbReference type="GeneID" id="109623295"/>
<dbReference type="InterPro" id="IPR012934">
    <property type="entry name" value="Znf_AD"/>
</dbReference>
<evidence type="ECO:0000259" key="3">
    <source>
        <dbReference type="PROSITE" id="PS51915"/>
    </source>
</evidence>
<sequence length="459" mass="52146">MTSNFTCRVCGNVPLVVPNDPRPFAEVAAVYYKITDIQPTDETSQPKFVCQFCYGKILEIDWFRKTCIAFYNRTNTMYPYGPVHEQHNRPSFEMFPNDQRSNYSASTMHHLGHVMDYPNHPPTNTEMAAPNLTNSVLGAENSDFAQNPIKVSGASHSNNRPEKPKFIPSSDLSSIHTRLDKLGAKLDDHSAILQRIELFMLGFSYAKPAAEPQQAASSKGICDMRQRGIEREDMRQRSMENFDEFEQMPQIVTKEQLTELDTKLANPAYEAKFFRYIQSVYKLTGKREGFPFFKTVIRKLIAPTVLVCFSWKGNSRTKKGDQIAVVNDQNYSFKNMFPNIVRFIYRVVSAADFEYTSEDNEKAFSDYLRQKTTEIRRFLQSSGIQRACSRKRRRKVQQPTATTDGGGGNVEQDQGQDQEIYGVNDTTDGDFSYDEETFSDNGVDIKQEAGGSSEVSGVS</sequence>
<proteinExistence type="predicted"/>
<feature type="compositionally biased region" description="Acidic residues" evidence="2">
    <location>
        <begin position="427"/>
        <end position="438"/>
    </location>
</feature>
<dbReference type="RefSeq" id="XP_019933353.3">
    <property type="nucleotide sequence ID" value="XM_020077794.3"/>
</dbReference>
<feature type="region of interest" description="Disordered" evidence="2">
    <location>
        <begin position="385"/>
        <end position="459"/>
    </location>
</feature>
<keyword evidence="5" id="KW-1185">Reference proteome</keyword>
<feature type="binding site" evidence="1">
    <location>
        <position position="10"/>
    </location>
    <ligand>
        <name>Zn(2+)</name>
        <dbReference type="ChEBI" id="CHEBI:29105"/>
    </ligand>
</feature>
<keyword evidence="1" id="KW-0479">Metal-binding</keyword>
<dbReference type="SUPFAM" id="SSF57716">
    <property type="entry name" value="Glucocorticoid receptor-like (DNA-binding domain)"/>
    <property type="match status" value="1"/>
</dbReference>
<feature type="binding site" evidence="1">
    <location>
        <position position="50"/>
    </location>
    <ligand>
        <name>Zn(2+)</name>
        <dbReference type="ChEBI" id="CHEBI:29105"/>
    </ligand>
</feature>
<feature type="binding site" evidence="1">
    <location>
        <position position="53"/>
    </location>
    <ligand>
        <name>Zn(2+)</name>
        <dbReference type="ChEBI" id="CHEBI:29105"/>
    </ligand>
</feature>
<dbReference type="Proteomes" id="UP000069940">
    <property type="component" value="Unassembled WGS sequence"/>
</dbReference>
<name>A0ABM1Z3K3_AEDAL</name>
<evidence type="ECO:0000256" key="2">
    <source>
        <dbReference type="SAM" id="MobiDB-lite"/>
    </source>
</evidence>
<evidence type="ECO:0000313" key="4">
    <source>
        <dbReference type="EnsemblMetazoa" id="AALFPA23_014735.P21393"/>
    </source>
</evidence>
<evidence type="ECO:0000256" key="1">
    <source>
        <dbReference type="PROSITE-ProRule" id="PRU01263"/>
    </source>
</evidence>